<protein>
    <submittedName>
        <fullName evidence="10">Response regulator transcription factor</fullName>
    </submittedName>
</protein>
<proteinExistence type="predicted"/>
<accession>A0ABW3ZAH9</accession>
<comment type="caution">
    <text evidence="10">The sequence shown here is derived from an EMBL/GenBank/DDBJ whole genome shotgun (WGS) entry which is preliminary data.</text>
</comment>
<comment type="caution">
    <text evidence="6">Lacks conserved residue(s) required for the propagation of feature annotation.</text>
</comment>
<dbReference type="InterPro" id="IPR039420">
    <property type="entry name" value="WalR-like"/>
</dbReference>
<dbReference type="CDD" id="cd00383">
    <property type="entry name" value="trans_reg_C"/>
    <property type="match status" value="1"/>
</dbReference>
<feature type="DNA-binding region" description="OmpR/PhoB-type" evidence="7">
    <location>
        <begin position="118"/>
        <end position="216"/>
    </location>
</feature>
<sequence>MTSVVVIEIGGLRGYLATALAAEGFQARTYETLPDDDDAEIILIAAPAADARVFSELGALRARSPDAIAVIATDADVLAERLACYEAGADACFHRPFHLSELGAKLRALLRRRGGGAVALITGGDAVLDHRGLELKVGERRQDLTRRETELLALLARANGALVERESVLREAWGAPSSMTNNSVDVYVGYVRRKLALLGSNVTVRTVRGVGFRLVRKPPAAPGRGAVTRKK</sequence>
<dbReference type="SMART" id="SM00862">
    <property type="entry name" value="Trans_reg_C"/>
    <property type="match status" value="1"/>
</dbReference>
<dbReference type="InterPro" id="IPR036388">
    <property type="entry name" value="WH-like_DNA-bd_sf"/>
</dbReference>
<dbReference type="InterPro" id="IPR016032">
    <property type="entry name" value="Sig_transdc_resp-reg_C-effctor"/>
</dbReference>
<dbReference type="Gene3D" id="1.10.10.10">
    <property type="entry name" value="Winged helix-like DNA-binding domain superfamily/Winged helix DNA-binding domain"/>
    <property type="match status" value="1"/>
</dbReference>
<evidence type="ECO:0000313" key="10">
    <source>
        <dbReference type="EMBL" id="MFD1332943.1"/>
    </source>
</evidence>
<evidence type="ECO:0000256" key="3">
    <source>
        <dbReference type="ARBA" id="ARBA00023015"/>
    </source>
</evidence>
<evidence type="ECO:0000256" key="4">
    <source>
        <dbReference type="ARBA" id="ARBA00023125"/>
    </source>
</evidence>
<dbReference type="PANTHER" id="PTHR48111">
    <property type="entry name" value="REGULATOR OF RPOS"/>
    <property type="match status" value="1"/>
</dbReference>
<keyword evidence="3" id="KW-0805">Transcription regulation</keyword>
<dbReference type="PANTHER" id="PTHR48111:SF1">
    <property type="entry name" value="TWO-COMPONENT RESPONSE REGULATOR ORR33"/>
    <property type="match status" value="1"/>
</dbReference>
<keyword evidence="11" id="KW-1185">Reference proteome</keyword>
<dbReference type="PROSITE" id="PS50110">
    <property type="entry name" value="RESPONSE_REGULATORY"/>
    <property type="match status" value="1"/>
</dbReference>
<gene>
    <name evidence="10" type="ORF">ACFQ4O_13135</name>
</gene>
<evidence type="ECO:0000256" key="1">
    <source>
        <dbReference type="ARBA" id="ARBA00022553"/>
    </source>
</evidence>
<dbReference type="RefSeq" id="WP_378776148.1">
    <property type="nucleotide sequence ID" value="NZ_JBHTMX010000142.1"/>
</dbReference>
<evidence type="ECO:0000256" key="2">
    <source>
        <dbReference type="ARBA" id="ARBA00023012"/>
    </source>
</evidence>
<feature type="domain" description="Response regulatory" evidence="8">
    <location>
        <begin position="1"/>
        <end position="110"/>
    </location>
</feature>
<organism evidence="10 11">
    <name type="scientific">Methylopila musalis</name>
    <dbReference type="NCBI Taxonomy" id="1134781"/>
    <lineage>
        <taxon>Bacteria</taxon>
        <taxon>Pseudomonadati</taxon>
        <taxon>Pseudomonadota</taxon>
        <taxon>Alphaproteobacteria</taxon>
        <taxon>Hyphomicrobiales</taxon>
        <taxon>Methylopilaceae</taxon>
        <taxon>Methylopila</taxon>
    </lineage>
</organism>
<dbReference type="SUPFAM" id="SSF46894">
    <property type="entry name" value="C-terminal effector domain of the bipartite response regulators"/>
    <property type="match status" value="1"/>
</dbReference>
<keyword evidence="5" id="KW-0804">Transcription</keyword>
<keyword evidence="4 7" id="KW-0238">DNA-binding</keyword>
<reference evidence="11" key="1">
    <citation type="journal article" date="2019" name="Int. J. Syst. Evol. Microbiol.">
        <title>The Global Catalogue of Microorganisms (GCM) 10K type strain sequencing project: providing services to taxonomists for standard genome sequencing and annotation.</title>
        <authorList>
            <consortium name="The Broad Institute Genomics Platform"/>
            <consortium name="The Broad Institute Genome Sequencing Center for Infectious Disease"/>
            <person name="Wu L."/>
            <person name="Ma J."/>
        </authorList>
    </citation>
    <scope>NUCLEOTIDE SEQUENCE [LARGE SCALE GENOMIC DNA]</scope>
    <source>
        <strain evidence="11">CCUG 61696</strain>
    </source>
</reference>
<dbReference type="SUPFAM" id="SSF52172">
    <property type="entry name" value="CheY-like"/>
    <property type="match status" value="1"/>
</dbReference>
<dbReference type="EMBL" id="JBHTMX010000142">
    <property type="protein sequence ID" value="MFD1332943.1"/>
    <property type="molecule type" value="Genomic_DNA"/>
</dbReference>
<evidence type="ECO:0000256" key="5">
    <source>
        <dbReference type="ARBA" id="ARBA00023163"/>
    </source>
</evidence>
<dbReference type="InterPro" id="IPR011006">
    <property type="entry name" value="CheY-like_superfamily"/>
</dbReference>
<feature type="domain" description="OmpR/PhoB-type" evidence="9">
    <location>
        <begin position="118"/>
        <end position="216"/>
    </location>
</feature>
<dbReference type="Proteomes" id="UP001597171">
    <property type="component" value="Unassembled WGS sequence"/>
</dbReference>
<name>A0ABW3ZAH9_9HYPH</name>
<evidence type="ECO:0000256" key="7">
    <source>
        <dbReference type="PROSITE-ProRule" id="PRU01091"/>
    </source>
</evidence>
<evidence type="ECO:0000259" key="9">
    <source>
        <dbReference type="PROSITE" id="PS51755"/>
    </source>
</evidence>
<evidence type="ECO:0000256" key="6">
    <source>
        <dbReference type="PROSITE-ProRule" id="PRU00169"/>
    </source>
</evidence>
<keyword evidence="1" id="KW-0597">Phosphoprotein</keyword>
<dbReference type="InterPro" id="IPR001789">
    <property type="entry name" value="Sig_transdc_resp-reg_receiver"/>
</dbReference>
<keyword evidence="2" id="KW-0902">Two-component regulatory system</keyword>
<dbReference type="Gene3D" id="3.40.50.2300">
    <property type="match status" value="1"/>
</dbReference>
<evidence type="ECO:0000313" key="11">
    <source>
        <dbReference type="Proteomes" id="UP001597171"/>
    </source>
</evidence>
<dbReference type="PROSITE" id="PS51755">
    <property type="entry name" value="OMPR_PHOB"/>
    <property type="match status" value="1"/>
</dbReference>
<dbReference type="InterPro" id="IPR001867">
    <property type="entry name" value="OmpR/PhoB-type_DNA-bd"/>
</dbReference>
<evidence type="ECO:0000259" key="8">
    <source>
        <dbReference type="PROSITE" id="PS50110"/>
    </source>
</evidence>
<dbReference type="Pfam" id="PF00486">
    <property type="entry name" value="Trans_reg_C"/>
    <property type="match status" value="1"/>
</dbReference>